<dbReference type="AlphaFoldDB" id="A0AAV9XZ31"/>
<evidence type="ECO:0000313" key="1">
    <source>
        <dbReference type="EMBL" id="KAK6590025.1"/>
    </source>
</evidence>
<evidence type="ECO:0000313" key="2">
    <source>
        <dbReference type="Proteomes" id="UP001311799"/>
    </source>
</evidence>
<accession>A0AAV9XZ31</accession>
<keyword evidence="1" id="KW-0808">Transferase</keyword>
<dbReference type="PANTHER" id="PTHR33477:SF3">
    <property type="entry name" value="P-LOOP NTPASE DOMAIN-CONTAINING PROTEIN LPA1 HOMOLOG 1"/>
    <property type="match status" value="1"/>
</dbReference>
<reference evidence="1 2" key="1">
    <citation type="submission" date="2023-10" db="EMBL/GenBank/DDBJ databases">
        <title>Comparative genomics analysis reveals potential genetic determinants of host preference in Cryptosporidium xiaoi.</title>
        <authorList>
            <person name="Xiao L."/>
            <person name="Li J."/>
        </authorList>
    </citation>
    <scope>NUCLEOTIDE SEQUENCE [LARGE SCALE GENOMIC DNA]</scope>
    <source>
        <strain evidence="1 2">52996</strain>
    </source>
</reference>
<name>A0AAV9XZ31_9CRYT</name>
<dbReference type="Proteomes" id="UP001311799">
    <property type="component" value="Unassembled WGS sequence"/>
</dbReference>
<dbReference type="Gene3D" id="3.40.50.300">
    <property type="entry name" value="P-loop containing nucleotide triphosphate hydrolases"/>
    <property type="match status" value="1"/>
</dbReference>
<proteinExistence type="predicted"/>
<dbReference type="PANTHER" id="PTHR33477">
    <property type="entry name" value="P-LOOP NTPASE DOMAIN-CONTAINING PROTEIN LPA1 HOMOLOG 1"/>
    <property type="match status" value="1"/>
</dbReference>
<dbReference type="InterPro" id="IPR027417">
    <property type="entry name" value="P-loop_NTPase"/>
</dbReference>
<dbReference type="GO" id="GO:0016301">
    <property type="term" value="F:kinase activity"/>
    <property type="evidence" value="ECO:0007669"/>
    <property type="project" value="UniProtKB-KW"/>
</dbReference>
<dbReference type="EMBL" id="JAWDEY010000010">
    <property type="protein sequence ID" value="KAK6590025.1"/>
    <property type="molecule type" value="Genomic_DNA"/>
</dbReference>
<sequence length="385" mass="44909">MDWIIYGVYMNNGEEKSNNFQEIIANEWEKLEFNSNDITVESLKRSFLYGNIQEERNKNFIVVSRDDICKIYTLLGLKSDNMINTMKIFDNILTETVGKRDKYYFKLVNMPYLIFFPLIKSEFTDINNNCEYKLSKDEYKLLVKILSYLYGKEDAPWVILISGTSGSGKSTISSHLSYYLKVKYILQTDSIRHILASTSKYKDEKSLHYSSYQVHKCIENNDECNYLSNGNETGKDGLILNGYLLQSYKIEDYIFGIIENHIKNNKSIIVEGVHITPRLFERIKQITISSGITNNARTKINLCTFLIYIRNPNEHIQRFHQRGKGVLDSKYSNNIKGIREIQNYLLSTIGKEDNVKCIDNTSNDIDIIMQEYLLKHLRNSFFSID</sequence>
<organism evidence="1 2">
    <name type="scientific">Cryptosporidium xiaoi</name>
    <dbReference type="NCBI Taxonomy" id="659607"/>
    <lineage>
        <taxon>Eukaryota</taxon>
        <taxon>Sar</taxon>
        <taxon>Alveolata</taxon>
        <taxon>Apicomplexa</taxon>
        <taxon>Conoidasida</taxon>
        <taxon>Coccidia</taxon>
        <taxon>Eucoccidiorida</taxon>
        <taxon>Eimeriorina</taxon>
        <taxon>Cryptosporidiidae</taxon>
        <taxon>Cryptosporidium</taxon>
    </lineage>
</organism>
<dbReference type="SUPFAM" id="SSF52540">
    <property type="entry name" value="P-loop containing nucleoside triphosphate hydrolases"/>
    <property type="match status" value="1"/>
</dbReference>
<protein>
    <submittedName>
        <fullName evidence="1">Phosphoglycerate kinase family</fullName>
    </submittedName>
</protein>
<gene>
    <name evidence="1" type="ORF">RS030_192807</name>
</gene>
<keyword evidence="2" id="KW-1185">Reference proteome</keyword>
<comment type="caution">
    <text evidence="1">The sequence shown here is derived from an EMBL/GenBank/DDBJ whole genome shotgun (WGS) entry which is preliminary data.</text>
</comment>
<keyword evidence="1" id="KW-0418">Kinase</keyword>